<dbReference type="InterPro" id="IPR045085">
    <property type="entry name" value="HLD_clamp_pol_III_gamma_tau"/>
</dbReference>
<dbReference type="CDD" id="cd18137">
    <property type="entry name" value="HLD_clamp_pol_III_gamma_tau"/>
    <property type="match status" value="1"/>
</dbReference>
<dbReference type="Gene3D" id="1.20.272.10">
    <property type="match status" value="1"/>
</dbReference>
<dbReference type="FunFam" id="1.20.272.10:FF:000003">
    <property type="entry name" value="DNA polymerase III subunit gamma/tau"/>
    <property type="match status" value="1"/>
</dbReference>
<evidence type="ECO:0000256" key="7">
    <source>
        <dbReference type="ARBA" id="ARBA00022741"/>
    </source>
</evidence>
<evidence type="ECO:0000313" key="16">
    <source>
        <dbReference type="EMBL" id="NNH24259.1"/>
    </source>
</evidence>
<dbReference type="Proteomes" id="UP000555552">
    <property type="component" value="Unassembled WGS sequence"/>
</dbReference>
<gene>
    <name evidence="14" type="primary">dnaX</name>
    <name evidence="16" type="ORF">HLB09_14415</name>
</gene>
<dbReference type="NCBIfam" id="TIGR02397">
    <property type="entry name" value="dnaX_nterm"/>
    <property type="match status" value="1"/>
</dbReference>
<dbReference type="CDD" id="cd00009">
    <property type="entry name" value="AAA"/>
    <property type="match status" value="1"/>
</dbReference>
<evidence type="ECO:0000256" key="12">
    <source>
        <dbReference type="ARBA" id="ARBA00049244"/>
    </source>
</evidence>
<keyword evidence="7 14" id="KW-0547">Nucleotide-binding</keyword>
<dbReference type="FunFam" id="3.40.50.300:FF:000014">
    <property type="entry name" value="DNA polymerase III subunit gamma/tau"/>
    <property type="match status" value="1"/>
</dbReference>
<evidence type="ECO:0000313" key="17">
    <source>
        <dbReference type="Proteomes" id="UP000555552"/>
    </source>
</evidence>
<dbReference type="SMART" id="SM00382">
    <property type="entry name" value="AAA"/>
    <property type="match status" value="1"/>
</dbReference>
<reference evidence="16 17" key="1">
    <citation type="submission" date="2020-05" db="EMBL/GenBank/DDBJ databases">
        <title>MicrobeNet Type strains.</title>
        <authorList>
            <person name="Nicholson A.C."/>
        </authorList>
    </citation>
    <scope>NUCLEOTIDE SEQUENCE [LARGE SCALE GENOMIC DNA]</scope>
    <source>
        <strain evidence="16 17">JCM 14547</strain>
    </source>
</reference>
<evidence type="ECO:0000256" key="10">
    <source>
        <dbReference type="ARBA" id="ARBA00022932"/>
    </source>
</evidence>
<dbReference type="GO" id="GO:0009360">
    <property type="term" value="C:DNA polymerase III complex"/>
    <property type="evidence" value="ECO:0007669"/>
    <property type="project" value="InterPro"/>
</dbReference>
<evidence type="ECO:0000256" key="3">
    <source>
        <dbReference type="ARBA" id="ARBA00022679"/>
    </source>
</evidence>
<dbReference type="SUPFAM" id="SSF48019">
    <property type="entry name" value="post-AAA+ oligomerization domain-like"/>
    <property type="match status" value="1"/>
</dbReference>
<dbReference type="Gene3D" id="1.10.8.60">
    <property type="match status" value="1"/>
</dbReference>
<dbReference type="GO" id="GO:0003677">
    <property type="term" value="F:DNA binding"/>
    <property type="evidence" value="ECO:0007669"/>
    <property type="project" value="InterPro"/>
</dbReference>
<evidence type="ECO:0000256" key="2">
    <source>
        <dbReference type="ARBA" id="ARBA00012417"/>
    </source>
</evidence>
<dbReference type="EMBL" id="JABEMA010000298">
    <property type="protein sequence ID" value="NNH24259.1"/>
    <property type="molecule type" value="Genomic_DNA"/>
</dbReference>
<dbReference type="PANTHER" id="PTHR11669">
    <property type="entry name" value="REPLICATION FACTOR C / DNA POLYMERASE III GAMMA-TAU SUBUNIT"/>
    <property type="match status" value="1"/>
</dbReference>
<dbReference type="SUPFAM" id="SSF52540">
    <property type="entry name" value="P-loop containing nucleoside triphosphate hydrolases"/>
    <property type="match status" value="1"/>
</dbReference>
<feature type="non-terminal residue" evidence="16">
    <location>
        <position position="412"/>
    </location>
</feature>
<evidence type="ECO:0000256" key="9">
    <source>
        <dbReference type="ARBA" id="ARBA00022840"/>
    </source>
</evidence>
<evidence type="ECO:0000259" key="15">
    <source>
        <dbReference type="SMART" id="SM00382"/>
    </source>
</evidence>
<comment type="catalytic activity">
    <reaction evidence="12 14">
        <text>DNA(n) + a 2'-deoxyribonucleoside 5'-triphosphate = DNA(n+1) + diphosphate</text>
        <dbReference type="Rhea" id="RHEA:22508"/>
        <dbReference type="Rhea" id="RHEA-COMP:17339"/>
        <dbReference type="Rhea" id="RHEA-COMP:17340"/>
        <dbReference type="ChEBI" id="CHEBI:33019"/>
        <dbReference type="ChEBI" id="CHEBI:61560"/>
        <dbReference type="ChEBI" id="CHEBI:173112"/>
        <dbReference type="EC" id="2.7.7.7"/>
    </reaction>
</comment>
<proteinExistence type="inferred from homology"/>
<comment type="similarity">
    <text evidence="1 14">Belongs to the DnaX/STICHEL family.</text>
</comment>
<keyword evidence="17" id="KW-1185">Reference proteome</keyword>
<keyword evidence="9 14" id="KW-0067">ATP-binding</keyword>
<dbReference type="GO" id="GO:0006261">
    <property type="term" value="P:DNA-templated DNA replication"/>
    <property type="evidence" value="ECO:0007669"/>
    <property type="project" value="TreeGrafter"/>
</dbReference>
<evidence type="ECO:0000256" key="4">
    <source>
        <dbReference type="ARBA" id="ARBA00022695"/>
    </source>
</evidence>
<dbReference type="Gene3D" id="3.40.50.300">
    <property type="entry name" value="P-loop containing nucleotide triphosphate hydrolases"/>
    <property type="match status" value="1"/>
</dbReference>
<evidence type="ECO:0000256" key="5">
    <source>
        <dbReference type="ARBA" id="ARBA00022705"/>
    </source>
</evidence>
<dbReference type="Pfam" id="PF13177">
    <property type="entry name" value="DNA_pol3_delta2"/>
    <property type="match status" value="1"/>
</dbReference>
<dbReference type="AlphaFoldDB" id="A0A849BLV2"/>
<dbReference type="RefSeq" id="WP_171204020.1">
    <property type="nucleotide sequence ID" value="NZ_JABEMA010000298.1"/>
</dbReference>
<dbReference type="Pfam" id="PF12169">
    <property type="entry name" value="DNA_pol3_gamma3"/>
    <property type="match status" value="1"/>
</dbReference>
<dbReference type="GO" id="GO:0046872">
    <property type="term" value="F:metal ion binding"/>
    <property type="evidence" value="ECO:0007669"/>
    <property type="project" value="UniProtKB-KW"/>
</dbReference>
<evidence type="ECO:0000256" key="14">
    <source>
        <dbReference type="RuleBase" id="RU364063"/>
    </source>
</evidence>
<feature type="domain" description="AAA+ ATPase" evidence="15">
    <location>
        <begin position="39"/>
        <end position="186"/>
    </location>
</feature>
<keyword evidence="10 14" id="KW-0239">DNA-directed DNA polymerase</keyword>
<dbReference type="InterPro" id="IPR027417">
    <property type="entry name" value="P-loop_NTPase"/>
</dbReference>
<dbReference type="InterPro" id="IPR022754">
    <property type="entry name" value="DNA_pol_III_gamma-3"/>
</dbReference>
<evidence type="ECO:0000256" key="11">
    <source>
        <dbReference type="ARBA" id="ARBA00037724"/>
    </source>
</evidence>
<keyword evidence="3 14" id="KW-0808">Transferase</keyword>
<keyword evidence="6" id="KW-0479">Metal-binding</keyword>
<keyword evidence="8" id="KW-0862">Zinc</keyword>
<dbReference type="EC" id="2.7.7.7" evidence="2 14"/>
<evidence type="ECO:0000256" key="8">
    <source>
        <dbReference type="ARBA" id="ARBA00022833"/>
    </source>
</evidence>
<organism evidence="16 17">
    <name type="scientific">Pseudokineococcus marinus</name>
    <dbReference type="NCBI Taxonomy" id="351215"/>
    <lineage>
        <taxon>Bacteria</taxon>
        <taxon>Bacillati</taxon>
        <taxon>Actinomycetota</taxon>
        <taxon>Actinomycetes</taxon>
        <taxon>Kineosporiales</taxon>
        <taxon>Kineosporiaceae</taxon>
        <taxon>Pseudokineococcus</taxon>
    </lineage>
</organism>
<comment type="subunit">
    <text evidence="14">DNA polymerase III contains a core (composed of alpha, epsilon and theta chains) that associates with a tau subunit. This core dimerizes to form the POLIII' complex. PolIII' associates with the gamma complex (composed of gamma, delta, delta', psi and chi chains) and with the beta chain to form the complete DNA polymerase III complex.</text>
</comment>
<protein>
    <recommendedName>
        <fullName evidence="13 14">DNA polymerase III subunit gamma/tau</fullName>
        <ecNumber evidence="2 14">2.7.7.7</ecNumber>
    </recommendedName>
</protein>
<evidence type="ECO:0000256" key="1">
    <source>
        <dbReference type="ARBA" id="ARBA00006360"/>
    </source>
</evidence>
<comment type="function">
    <text evidence="11 14">DNA polymerase III is a complex, multichain enzyme responsible for most of the replicative synthesis in bacteria. This DNA polymerase also exhibits 3' to 5' exonuclease activity.</text>
</comment>
<dbReference type="InterPro" id="IPR012763">
    <property type="entry name" value="DNA_pol_III_sug/sutau_N"/>
</dbReference>
<dbReference type="GO" id="GO:0005524">
    <property type="term" value="F:ATP binding"/>
    <property type="evidence" value="ECO:0007669"/>
    <property type="project" value="UniProtKB-KW"/>
</dbReference>
<dbReference type="NCBIfam" id="NF005846">
    <property type="entry name" value="PRK07764.1-6"/>
    <property type="match status" value="1"/>
</dbReference>
<keyword evidence="4 14" id="KW-0548">Nucleotidyltransferase</keyword>
<dbReference type="PANTHER" id="PTHR11669:SF0">
    <property type="entry name" value="PROTEIN STICHEL-LIKE 2"/>
    <property type="match status" value="1"/>
</dbReference>
<dbReference type="InterPro" id="IPR050238">
    <property type="entry name" value="DNA_Rep/Repair_Clamp_Loader"/>
</dbReference>
<dbReference type="InterPro" id="IPR003593">
    <property type="entry name" value="AAA+_ATPase"/>
</dbReference>
<name>A0A849BLV2_9ACTN</name>
<sequence length="412" mass="43864">MAGPTLALYRRYRPESFADVIGQEHVTDPLRQALRTGRVNHAYLFSGPRGCGKTTSARILARCLNCAGPDGTAQGPTDTPCGVCPSCVELARGGPGSLDVVEIDAASHGGVDDARELRERATFAPARDRYKVFVVDEAHMVSPQGFNALLKLVEEPPEHVMFVFATTEPDKVLGTIRSRTHHYPFHLVPPEALLRYLETLCEAEGVPVGKGVLPLVVRAGGGSVRDSLSVLDQLIAGADDGGVDYERAISLLGYTHASLLDDVVDALAAGDGGSVFRVVDRVVESGHDPRRFVEDLLERLRDLVVVRAVGEGARAVLRAVPDDQLTRMRRQADSLGAAELSRAADVANAALTEMVGATSPRLHLELLCARLLLPVADAGERGLGARLDRLERRLGVPATGPAGVRLAPAPAA</sequence>
<accession>A0A849BLV2</accession>
<dbReference type="GO" id="GO:0003887">
    <property type="term" value="F:DNA-directed DNA polymerase activity"/>
    <property type="evidence" value="ECO:0007669"/>
    <property type="project" value="UniProtKB-KW"/>
</dbReference>
<comment type="caution">
    <text evidence="16">The sequence shown here is derived from an EMBL/GenBank/DDBJ whole genome shotgun (WGS) entry which is preliminary data.</text>
</comment>
<keyword evidence="5 14" id="KW-0235">DNA replication</keyword>
<evidence type="ECO:0000256" key="6">
    <source>
        <dbReference type="ARBA" id="ARBA00022723"/>
    </source>
</evidence>
<dbReference type="Pfam" id="PF22608">
    <property type="entry name" value="DNAX_ATPase_lid"/>
    <property type="match status" value="1"/>
</dbReference>
<evidence type="ECO:0000256" key="13">
    <source>
        <dbReference type="ARBA" id="ARBA00074577"/>
    </source>
</evidence>
<dbReference type="InterPro" id="IPR008921">
    <property type="entry name" value="DNA_pol3_clamp-load_cplx_C"/>
</dbReference>